<name>A0A5A9X580_9BACT</name>
<dbReference type="EMBL" id="SRSD01000011">
    <property type="protein sequence ID" value="KAA0888312.1"/>
    <property type="molecule type" value="Genomic_DNA"/>
</dbReference>
<feature type="domain" description="ABM" evidence="1">
    <location>
        <begin position="3"/>
        <end position="90"/>
    </location>
</feature>
<proteinExistence type="predicted"/>
<keyword evidence="2" id="KW-0560">Oxidoreductase</keyword>
<dbReference type="InterPro" id="IPR007138">
    <property type="entry name" value="ABM_dom"/>
</dbReference>
<dbReference type="GO" id="GO:0004497">
    <property type="term" value="F:monooxygenase activity"/>
    <property type="evidence" value="ECO:0007669"/>
    <property type="project" value="UniProtKB-KW"/>
</dbReference>
<dbReference type="SUPFAM" id="SSF54909">
    <property type="entry name" value="Dimeric alpha+beta barrel"/>
    <property type="match status" value="1"/>
</dbReference>
<accession>A0A5A9X580</accession>
<dbReference type="Pfam" id="PF03992">
    <property type="entry name" value="ABM"/>
    <property type="match status" value="1"/>
</dbReference>
<dbReference type="AlphaFoldDB" id="A0A5A9X580"/>
<organism evidence="2 3">
    <name type="scientific">Oryzomonas rubra</name>
    <dbReference type="NCBI Taxonomy" id="2509454"/>
    <lineage>
        <taxon>Bacteria</taxon>
        <taxon>Pseudomonadati</taxon>
        <taxon>Thermodesulfobacteriota</taxon>
        <taxon>Desulfuromonadia</taxon>
        <taxon>Geobacterales</taxon>
        <taxon>Geobacteraceae</taxon>
        <taxon>Oryzomonas</taxon>
    </lineage>
</organism>
<dbReference type="Gene3D" id="3.30.70.100">
    <property type="match status" value="1"/>
</dbReference>
<protein>
    <submittedName>
        <fullName evidence="2">Antibiotic biosynthesis monooxygenase</fullName>
    </submittedName>
</protein>
<gene>
    <name evidence="2" type="ORF">ET418_16370</name>
</gene>
<evidence type="ECO:0000313" key="2">
    <source>
        <dbReference type="EMBL" id="KAA0888312.1"/>
    </source>
</evidence>
<evidence type="ECO:0000313" key="3">
    <source>
        <dbReference type="Proteomes" id="UP000324298"/>
    </source>
</evidence>
<sequence length="96" mass="10692">MFVVIINFPPIKEGKDAAFREWFADTNKEFGSFKGFIGRRLLKPVKGGNYAAIVEHESQESFMAMHESPAHNEAGKRVGPLFDGSASPQFYEVIIG</sequence>
<dbReference type="InterPro" id="IPR011008">
    <property type="entry name" value="Dimeric_a/b-barrel"/>
</dbReference>
<reference evidence="2 3" key="1">
    <citation type="submission" date="2019-04" db="EMBL/GenBank/DDBJ databases">
        <title>Geobacter ruber sp. nov., ferric-reducing bacteria isolated from paddy soil.</title>
        <authorList>
            <person name="Xu Z."/>
            <person name="Masuda Y."/>
            <person name="Itoh H."/>
            <person name="Senoo K."/>
        </authorList>
    </citation>
    <scope>NUCLEOTIDE SEQUENCE [LARGE SCALE GENOMIC DNA]</scope>
    <source>
        <strain evidence="2 3">Red88</strain>
    </source>
</reference>
<keyword evidence="3" id="KW-1185">Reference proteome</keyword>
<dbReference type="OrthoDB" id="5518003at2"/>
<dbReference type="PROSITE" id="PS51725">
    <property type="entry name" value="ABM"/>
    <property type="match status" value="1"/>
</dbReference>
<dbReference type="Proteomes" id="UP000324298">
    <property type="component" value="Unassembled WGS sequence"/>
</dbReference>
<keyword evidence="2" id="KW-0503">Monooxygenase</keyword>
<evidence type="ECO:0000259" key="1">
    <source>
        <dbReference type="PROSITE" id="PS51725"/>
    </source>
</evidence>
<comment type="caution">
    <text evidence="2">The sequence shown here is derived from an EMBL/GenBank/DDBJ whole genome shotgun (WGS) entry which is preliminary data.</text>
</comment>
<dbReference type="RefSeq" id="WP_149309433.1">
    <property type="nucleotide sequence ID" value="NZ_SRSD01000011.1"/>
</dbReference>